<dbReference type="AlphaFoldDB" id="A0A2H4ZC40"/>
<feature type="domain" description="Fe-containing alcohol dehydrogenase-like C-terminal" evidence="5">
    <location>
        <begin position="164"/>
        <end position="345"/>
    </location>
</feature>
<evidence type="ECO:0000259" key="4">
    <source>
        <dbReference type="Pfam" id="PF00465"/>
    </source>
</evidence>
<dbReference type="PANTHER" id="PTHR11496:SF102">
    <property type="entry name" value="ALCOHOL DEHYDROGENASE 4"/>
    <property type="match status" value="1"/>
</dbReference>
<dbReference type="PANTHER" id="PTHR11496">
    <property type="entry name" value="ALCOHOL DEHYDROGENASE"/>
    <property type="match status" value="1"/>
</dbReference>
<evidence type="ECO:0000256" key="1">
    <source>
        <dbReference type="ARBA" id="ARBA00007358"/>
    </source>
</evidence>
<dbReference type="GO" id="GO:0018506">
    <property type="term" value="F:maleylacetate reductase activity"/>
    <property type="evidence" value="ECO:0007669"/>
    <property type="project" value="InterPro"/>
</dbReference>
<evidence type="ECO:0000256" key="3">
    <source>
        <dbReference type="ARBA" id="ARBA00023027"/>
    </source>
</evidence>
<dbReference type="GO" id="GO:0046872">
    <property type="term" value="F:metal ion binding"/>
    <property type="evidence" value="ECO:0007669"/>
    <property type="project" value="InterPro"/>
</dbReference>
<organism evidence="6">
    <name type="scientific">Rhizorhabdus dicambivorans</name>
    <dbReference type="NCBI Taxonomy" id="1850238"/>
    <lineage>
        <taxon>Bacteria</taxon>
        <taxon>Pseudomonadati</taxon>
        <taxon>Pseudomonadota</taxon>
        <taxon>Alphaproteobacteria</taxon>
        <taxon>Sphingomonadales</taxon>
        <taxon>Sphingomonadaceae</taxon>
        <taxon>Rhizorhabdus</taxon>
    </lineage>
</organism>
<dbReference type="OrthoDB" id="3812122at2"/>
<dbReference type="InterPro" id="IPR056798">
    <property type="entry name" value="ADH_Fe_C"/>
</dbReference>
<name>A0A2H4ZC40_9SPHN</name>
<dbReference type="Gene3D" id="1.20.1090.10">
    <property type="entry name" value="Dehydroquinate synthase-like - alpha domain"/>
    <property type="match status" value="1"/>
</dbReference>
<dbReference type="RefSeq" id="WP_066967586.1">
    <property type="nucleotide sequence ID" value="NZ_CP023449.1"/>
</dbReference>
<evidence type="ECO:0000313" key="6">
    <source>
        <dbReference type="EMBL" id="AUF73403.1"/>
    </source>
</evidence>
<accession>A0A2H4ZC40</accession>
<sequence>MENWTYDALESRACFGAGVAGQAADELIKLGAKRVMVIASGGALRRHASVVGALGSLHASTFDGVLPHCPIETVEAAASQLKAVEADSLLTIGGGSAIGVAKNLRLQFGVSSVVISTTYSGAEMTPIYGAKSKGEKRTGRDPKAKPQVVIYDPLLTLSLPHVETVSTGMNGLAHCVEAFYPKAPHPFAAALATAGIEAFFDGLPRSVDAPADIGGRTRALEGGFYGGLLVQQVGIGLHHKICHILGGRHDIPHGVSNSVVLPHVAQFNKQAILDAAPHLIERFSGWPGKAIQNLAHRIGAPSDLRSLGLTREALPALAEETVAGSVYNPRPYDVADILEILEAAWEGRAVEG</sequence>
<dbReference type="InterPro" id="IPR039697">
    <property type="entry name" value="Alcohol_dehydrogenase_Fe"/>
</dbReference>
<proteinExistence type="inferred from homology"/>
<dbReference type="SUPFAM" id="SSF56796">
    <property type="entry name" value="Dehydroquinate synthase-like"/>
    <property type="match status" value="1"/>
</dbReference>
<evidence type="ECO:0000256" key="2">
    <source>
        <dbReference type="ARBA" id="ARBA00023002"/>
    </source>
</evidence>
<comment type="similarity">
    <text evidence="1">Belongs to the iron-containing alcohol dehydrogenase family.</text>
</comment>
<dbReference type="Pfam" id="PF00465">
    <property type="entry name" value="Fe-ADH"/>
    <property type="match status" value="1"/>
</dbReference>
<dbReference type="InterPro" id="IPR001670">
    <property type="entry name" value="ADH_Fe/GldA"/>
</dbReference>
<keyword evidence="3" id="KW-0520">NAD</keyword>
<feature type="domain" description="Alcohol dehydrogenase iron-type/glycerol dehydrogenase GldA" evidence="4">
    <location>
        <begin position="12"/>
        <end position="153"/>
    </location>
</feature>
<dbReference type="InterPro" id="IPR034786">
    <property type="entry name" value="MAR"/>
</dbReference>
<dbReference type="EMBL" id="MG494382">
    <property type="protein sequence ID" value="AUF73403.1"/>
    <property type="molecule type" value="Genomic_DNA"/>
</dbReference>
<keyword evidence="2" id="KW-0560">Oxidoreductase</keyword>
<evidence type="ECO:0000259" key="5">
    <source>
        <dbReference type="Pfam" id="PF25137"/>
    </source>
</evidence>
<dbReference type="CDD" id="cd08177">
    <property type="entry name" value="MAR"/>
    <property type="match status" value="1"/>
</dbReference>
<reference evidence="6" key="1">
    <citation type="journal article" date="2018" name="Appl. Environ. Microbiol.">
        <title>The catabolism of 3,6-Dichlorosalicylate is Initiated by the Cytochrome P450 Monooxygenase System DsmABC in Rhizorhabdus dicambivorans Ndbn-20.</title>
        <authorList>
            <person name="Li N."/>
            <person name="Yao L."/>
            <person name="He Q."/>
            <person name="Qiu J."/>
            <person name="Cheng D."/>
            <person name="Ding D."/>
            <person name="Tao Q."/>
            <person name="He J."/>
            <person name="Jiang J."/>
        </authorList>
    </citation>
    <scope>NUCLEOTIDE SEQUENCE</scope>
    <source>
        <strain evidence="6">Ndbn-20</strain>
    </source>
</reference>
<protein>
    <submittedName>
        <fullName evidence="6">DsmG</fullName>
    </submittedName>
</protein>
<dbReference type="GO" id="GO:0004022">
    <property type="term" value="F:alcohol dehydrogenase (NAD+) activity"/>
    <property type="evidence" value="ECO:0007669"/>
    <property type="project" value="TreeGrafter"/>
</dbReference>
<dbReference type="KEGG" id="rdi:CMV14_13100"/>
<dbReference type="Pfam" id="PF25137">
    <property type="entry name" value="ADH_Fe_C"/>
    <property type="match status" value="1"/>
</dbReference>
<gene>
    <name evidence="6" type="primary">dsmG</name>
</gene>
<dbReference type="Gene3D" id="3.40.50.1970">
    <property type="match status" value="1"/>
</dbReference>